<evidence type="ECO:0000313" key="2">
    <source>
        <dbReference type="EMBL" id="STQ90582.1"/>
    </source>
</evidence>
<evidence type="ECO:0000259" key="1">
    <source>
        <dbReference type="Pfam" id="PF00535"/>
    </source>
</evidence>
<dbReference type="Gene3D" id="3.90.550.10">
    <property type="entry name" value="Spore Coat Polysaccharide Biosynthesis Protein SpsA, Chain A"/>
    <property type="match status" value="2"/>
</dbReference>
<dbReference type="PANTHER" id="PTHR43179">
    <property type="entry name" value="RHAMNOSYLTRANSFERASE WBBL"/>
    <property type="match status" value="1"/>
</dbReference>
<dbReference type="Proteomes" id="UP000255108">
    <property type="component" value="Unassembled WGS sequence"/>
</dbReference>
<dbReference type="SUPFAM" id="SSF53756">
    <property type="entry name" value="UDP-Glycosyltransferase/glycogen phosphorylase"/>
    <property type="match status" value="2"/>
</dbReference>
<accession>A0A377Q6W4</accession>
<proteinExistence type="predicted"/>
<dbReference type="CDD" id="cd04186">
    <property type="entry name" value="GT_2_like_c"/>
    <property type="match status" value="1"/>
</dbReference>
<dbReference type="EMBL" id="UGHR01000001">
    <property type="protein sequence ID" value="STQ90582.1"/>
    <property type="molecule type" value="Genomic_DNA"/>
</dbReference>
<dbReference type="Pfam" id="PF05045">
    <property type="entry name" value="RgpF"/>
    <property type="match status" value="1"/>
</dbReference>
<feature type="domain" description="Glycosyltransferase 2-like" evidence="1">
    <location>
        <begin position="1011"/>
        <end position="1190"/>
    </location>
</feature>
<dbReference type="Proteomes" id="UP000295794">
    <property type="component" value="Unassembled WGS sequence"/>
</dbReference>
<gene>
    <name evidence="3" type="ORF">EV682_102125</name>
    <name evidence="2" type="ORF">NCTC11159_01649</name>
</gene>
<dbReference type="Pfam" id="PF13692">
    <property type="entry name" value="Glyco_trans_1_4"/>
    <property type="match status" value="1"/>
</dbReference>
<dbReference type="EMBL" id="SMBT01000002">
    <property type="protein sequence ID" value="TCU89213.1"/>
    <property type="molecule type" value="Genomic_DNA"/>
</dbReference>
<dbReference type="GO" id="GO:0016740">
    <property type="term" value="F:transferase activity"/>
    <property type="evidence" value="ECO:0007669"/>
    <property type="project" value="UniProtKB-KW"/>
</dbReference>
<dbReference type="InterPro" id="IPR007739">
    <property type="entry name" value="RgpF"/>
</dbReference>
<dbReference type="PANTHER" id="PTHR43179:SF7">
    <property type="entry name" value="RHAMNOSYLTRANSFERASE WBBL"/>
    <property type="match status" value="1"/>
</dbReference>
<dbReference type="Gene3D" id="3.40.50.2000">
    <property type="entry name" value="Glycogen Phosphorylase B"/>
    <property type="match status" value="2"/>
</dbReference>
<dbReference type="RefSeq" id="WP_165928603.1">
    <property type="nucleotide sequence ID" value="NZ_CAWOLO010000002.1"/>
</dbReference>
<reference evidence="2 4" key="1">
    <citation type="submission" date="2018-06" db="EMBL/GenBank/DDBJ databases">
        <authorList>
            <consortium name="Pathogen Informatics"/>
            <person name="Doyle S."/>
        </authorList>
    </citation>
    <scope>NUCLEOTIDE SEQUENCE [LARGE SCALE GENOMIC DNA]</scope>
    <source>
        <strain evidence="2 4">NCTC11159</strain>
    </source>
</reference>
<sequence length="1626" mass="182202">MSFESQVSENLLKFERDIKEIKSLLLNKKYEQVLRQAQDLAMFAWHHSMGLFASSELEQLIAGVSGHLPVLKNGVSAPRKQRRILTIMTNVSASGGHSRIAWRWIELDKNSHHTLVLTQQIDPVPVQLQALSEEGRLTIVVLNSPTLLERASHLRQRINDADRVVLLIHPHDVLANAALAGMKAPPPVIFQDHAAHTFWLGATVSNIVLSMSAALLNSRRGIAKENIGWIPIPLDFQRLEKAVVRDIRAECAIDKDAFVLMSCGSPYKYLPIEGICLADLLAPVLENNPRAHLILVGPDPTAPWAEFSAKFAGRVHCIGHLFEESLVAAYTACDVYLDAVPFTSPTALFEAAAMGKPVVRFAPAAWRACEFALDIEATMPTSLYVWSDAPSYQRDIQRLMDDRAFREWRGLFGRTATRLYHADETFVHSLEAAYDRAAVLPQICLDPVLSAARFELFDRLELQLAQNMALQVGLDHEYRQQGLLKKNGPLRIAVALHLYYVEQWDDIRELLKNIPFPFDFFVTTTAENKHIVSDLLALHFSDAKLYITANRGRDIGPLFGLLQHENLADYDFVCKLHTKKSPHLDPELVQKWREELLISLLPSKEGVQAIFDLFNTRPEVGIVTGAGVLVHAHYTPGGNISLLRELAARLGFNLDEMAYEFPGGSMFWCRGRIFNSFNALNISEEDFEPESGQTNGTLAHAIERIFPLIAYHQGLLTVDSGYQGNVPNPRFPNSSEEYLHWLSKQELCIPEAKLFDLHAEAVALPEVKICIVDRFANKNGLIETINSVSRQFYANVKLLVCSSSANPMPESGIEWIQVKDGFYSAILNTLAHQDDGGWLGVLEAGDQLTMSGLLLAMHQLVDHPEWKLVYFDDDVMNADGRPACPRFKPDFDINLLRSIPYADGFLLLRSVADFSDVYAEMEGWGAEQLALLLHCYEQEGSGAIGHIPEVLTHLQINESRQLSNPRRYKAFSDLIDLHLQRQNIRAEILANGRVEGALRVKYALPERPLVSIIIPTKNQLPMLQRCIESILEKTSYPNYEIIIIDNNSDDPLVLPYLEQLELLLSYRLRVFEYPHAFNFSAINNAAVGQANGDYLVLLNNDTAIIQNSWLEELLHHAMRPEVGIVGAKLLYPNGLVQHAGVVLGLRGPADHPCIGASLEESGYMHRLQLDQQYSVVTAACMMVRKSVYEQAGGMDELDFKVSYNDVDLCLKVKTLGYSIVWTPYSVVMHEGSVSQSQINPDKAAAKQLRFEGEQVAMYRKWLPEIGNDPAYNKNLTLSGNGFELEHRSLLSWRPLSWKPLPTVLCHPADQTGCGQYRILQPFAAMLEAQKIAGAIAFELFPAFELAKLAPDVMVFQRQISTQQLDFLRLSKACSPSFKVYELDDYLPNVPIKSAHRTHMPKDVVKSLRKALTFVDRFTVSTEELANAYEGMHPVMHVVNNYLPVPIWGDLHSERNQGKKPRVGWAGGASHTGDLELIESVVKALANEVEWVFFGMCPDKLRPFVHEFHAGVPIGLYAAKLASLNLDLALAPLEQNIFNQCKSNLRLLEYGACGFPVICTDIAPYRGSLPVTRVRNKHKDWVDAIHDHLSDPEASAGSGRALKEAVLKDWMLDGVNLDKWRAAWLSA</sequence>
<dbReference type="InterPro" id="IPR029044">
    <property type="entry name" value="Nucleotide-diphossugar_trans"/>
</dbReference>
<name>A0A377Q6W4_9NEIS</name>
<protein>
    <submittedName>
        <fullName evidence="3">Glycosyl transferase family 1</fullName>
    </submittedName>
    <submittedName>
        <fullName evidence="2">N-glycosyltransferase</fullName>
    </submittedName>
</protein>
<reference evidence="3 5" key="2">
    <citation type="submission" date="2019-03" db="EMBL/GenBank/DDBJ databases">
        <title>Genomic Encyclopedia of Type Strains, Phase IV (KMG-IV): sequencing the most valuable type-strain genomes for metagenomic binning, comparative biology and taxonomic classification.</title>
        <authorList>
            <person name="Goeker M."/>
        </authorList>
    </citation>
    <scope>NUCLEOTIDE SEQUENCE [LARGE SCALE GENOMIC DNA]</scope>
    <source>
        <strain evidence="3 5">DSM 3764</strain>
    </source>
</reference>
<evidence type="ECO:0000313" key="3">
    <source>
        <dbReference type="EMBL" id="TCU89213.1"/>
    </source>
</evidence>
<keyword evidence="5" id="KW-1185">Reference proteome</keyword>
<organism evidence="2 4">
    <name type="scientific">Iodobacter fluviatilis</name>
    <dbReference type="NCBI Taxonomy" id="537"/>
    <lineage>
        <taxon>Bacteria</taxon>
        <taxon>Pseudomonadati</taxon>
        <taxon>Pseudomonadota</taxon>
        <taxon>Betaproteobacteria</taxon>
        <taxon>Neisseriales</taxon>
        <taxon>Chitinibacteraceae</taxon>
        <taxon>Iodobacter</taxon>
    </lineage>
</organism>
<dbReference type="Pfam" id="PF00535">
    <property type="entry name" value="Glycos_transf_2"/>
    <property type="match status" value="1"/>
</dbReference>
<keyword evidence="2" id="KW-0808">Transferase</keyword>
<dbReference type="SUPFAM" id="SSF53448">
    <property type="entry name" value="Nucleotide-diphospho-sugar transferases"/>
    <property type="match status" value="2"/>
</dbReference>
<dbReference type="InterPro" id="IPR001173">
    <property type="entry name" value="Glyco_trans_2-like"/>
</dbReference>
<evidence type="ECO:0000313" key="5">
    <source>
        <dbReference type="Proteomes" id="UP000295794"/>
    </source>
</evidence>
<evidence type="ECO:0000313" key="4">
    <source>
        <dbReference type="Proteomes" id="UP000255108"/>
    </source>
</evidence>